<evidence type="ECO:0000313" key="4">
    <source>
        <dbReference type="Proteomes" id="UP001500839"/>
    </source>
</evidence>
<proteinExistence type="predicted"/>
<comment type="caution">
    <text evidence="3">The sequence shown here is derived from an EMBL/GenBank/DDBJ whole genome shotgun (WGS) entry which is preliminary data.</text>
</comment>
<dbReference type="InterPro" id="IPR005094">
    <property type="entry name" value="Endonuclease_MobA/VirD2"/>
</dbReference>
<protein>
    <recommendedName>
        <fullName evidence="2">MobA/VirD2-like nuclease domain-containing protein</fullName>
    </recommendedName>
</protein>
<organism evidence="3 4">
    <name type="scientific">Tomitella cavernea</name>
    <dbReference type="NCBI Taxonomy" id="1387982"/>
    <lineage>
        <taxon>Bacteria</taxon>
        <taxon>Bacillati</taxon>
        <taxon>Actinomycetota</taxon>
        <taxon>Actinomycetes</taxon>
        <taxon>Mycobacteriales</taxon>
        <taxon>Tomitella</taxon>
    </lineage>
</organism>
<feature type="domain" description="MobA/VirD2-like nuclease" evidence="2">
    <location>
        <begin position="46"/>
        <end position="157"/>
    </location>
</feature>
<dbReference type="EMBL" id="BAABKQ010000004">
    <property type="protein sequence ID" value="GAA4826502.1"/>
    <property type="molecule type" value="Genomic_DNA"/>
</dbReference>
<dbReference type="RefSeq" id="WP_345603331.1">
    <property type="nucleotide sequence ID" value="NZ_BAABKQ010000004.1"/>
</dbReference>
<feature type="compositionally biased region" description="Low complexity" evidence="1">
    <location>
        <begin position="183"/>
        <end position="197"/>
    </location>
</feature>
<dbReference type="Proteomes" id="UP001500839">
    <property type="component" value="Unassembled WGS sequence"/>
</dbReference>
<reference evidence="4" key="1">
    <citation type="journal article" date="2019" name="Int. J. Syst. Evol. Microbiol.">
        <title>The Global Catalogue of Microorganisms (GCM) 10K type strain sequencing project: providing services to taxonomists for standard genome sequencing and annotation.</title>
        <authorList>
            <consortium name="The Broad Institute Genomics Platform"/>
            <consortium name="The Broad Institute Genome Sequencing Center for Infectious Disease"/>
            <person name="Wu L."/>
            <person name="Ma J."/>
        </authorList>
    </citation>
    <scope>NUCLEOTIDE SEQUENCE [LARGE SCALE GENOMIC DNA]</scope>
    <source>
        <strain evidence="4">JCM 18542</strain>
    </source>
</reference>
<evidence type="ECO:0000313" key="3">
    <source>
        <dbReference type="EMBL" id="GAA4826502.1"/>
    </source>
</evidence>
<name>A0ABP9D4D2_9ACTN</name>
<feature type="compositionally biased region" description="Basic residues" evidence="1">
    <location>
        <begin position="207"/>
        <end position="217"/>
    </location>
</feature>
<dbReference type="Pfam" id="PF03432">
    <property type="entry name" value="Relaxase"/>
    <property type="match status" value="1"/>
</dbReference>
<sequence>MIAKISTGADPVGLARYLMGPGRETPHTYRDERKRLHEGGQVIGGTVTAGADRMRWARDLERSASANTQVTKPVWHCSLRAAPTDRRLTDAEWADIGQDVAEHMGYGEHPWAMVRHDDDHVHIVVSRVDFEGMTWKNSHDRWKVVEAMRAVEQRYELTEVASPARAQRQVSTGNAGRPSGPGRSRPASDSARSSRPRGIARPDAGARHSRSNWRHRPWPGCISGATSRRRQAG</sequence>
<evidence type="ECO:0000256" key="1">
    <source>
        <dbReference type="SAM" id="MobiDB-lite"/>
    </source>
</evidence>
<feature type="region of interest" description="Disordered" evidence="1">
    <location>
        <begin position="160"/>
        <end position="233"/>
    </location>
</feature>
<gene>
    <name evidence="3" type="ORF">GCM10023353_39710</name>
</gene>
<keyword evidence="4" id="KW-1185">Reference proteome</keyword>
<evidence type="ECO:0000259" key="2">
    <source>
        <dbReference type="Pfam" id="PF03432"/>
    </source>
</evidence>
<accession>A0ABP9D4D2</accession>